<accession>A0A6J7WXW5</accession>
<dbReference type="Pfam" id="PF13455">
    <property type="entry name" value="MUG113"/>
    <property type="match status" value="1"/>
</dbReference>
<name>A0A6J7WXW5_9CAUD</name>
<dbReference type="EMBL" id="LR798303">
    <property type="protein sequence ID" value="CAB5222816.1"/>
    <property type="molecule type" value="Genomic_DNA"/>
</dbReference>
<gene>
    <name evidence="3" type="ORF">UFOVP368_35</name>
</gene>
<evidence type="ECO:0000256" key="1">
    <source>
        <dbReference type="SAM" id="MobiDB-lite"/>
    </source>
</evidence>
<evidence type="ECO:0000313" key="3">
    <source>
        <dbReference type="EMBL" id="CAB5222816.1"/>
    </source>
</evidence>
<sequence>MEQNGEIALIEDGTDGDSSANEAALPDHSMATDRATSIGTSPYTKGGYWLSKRRDGRSDNWMIARWQPKNRSVIYKSTRTTDFEVAKDALDRVASLQSAEHHPVPSRSATKVYFIISEFGPIKIGATGDIDARLSTLRTMSPCGLTLAAVAEGGCRIERDYHIRFAEHRLHGEWFAPHPDILAEIARLGAKP</sequence>
<reference evidence="3" key="1">
    <citation type="submission" date="2020-05" db="EMBL/GenBank/DDBJ databases">
        <authorList>
            <person name="Chiriac C."/>
            <person name="Salcher M."/>
            <person name="Ghai R."/>
            <person name="Kavagutti S V."/>
        </authorList>
    </citation>
    <scope>NUCLEOTIDE SEQUENCE</scope>
</reference>
<dbReference type="InterPro" id="IPR018306">
    <property type="entry name" value="Phage_T5_Orf172_DNA-bd"/>
</dbReference>
<feature type="domain" description="Bacteriophage T5 Orf172 DNA-binding" evidence="2">
    <location>
        <begin position="116"/>
        <end position="188"/>
    </location>
</feature>
<evidence type="ECO:0000259" key="2">
    <source>
        <dbReference type="SMART" id="SM00974"/>
    </source>
</evidence>
<feature type="region of interest" description="Disordered" evidence="1">
    <location>
        <begin position="1"/>
        <end position="38"/>
    </location>
</feature>
<dbReference type="SMART" id="SM00974">
    <property type="entry name" value="T5orf172"/>
    <property type="match status" value="1"/>
</dbReference>
<protein>
    <submittedName>
        <fullName evidence="3">Meiotically up-regulated gene 113</fullName>
    </submittedName>
</protein>
<proteinExistence type="predicted"/>
<organism evidence="3">
    <name type="scientific">uncultured Caudovirales phage</name>
    <dbReference type="NCBI Taxonomy" id="2100421"/>
    <lineage>
        <taxon>Viruses</taxon>
        <taxon>Duplodnaviria</taxon>
        <taxon>Heunggongvirae</taxon>
        <taxon>Uroviricota</taxon>
        <taxon>Caudoviricetes</taxon>
        <taxon>Peduoviridae</taxon>
        <taxon>Maltschvirus</taxon>
        <taxon>Maltschvirus maltsch</taxon>
    </lineage>
</organism>